<dbReference type="InterPro" id="IPR019734">
    <property type="entry name" value="TPR_rpt"/>
</dbReference>
<dbReference type="Gene3D" id="1.25.40.10">
    <property type="entry name" value="Tetratricopeptide repeat domain"/>
    <property type="match status" value="3"/>
</dbReference>
<evidence type="ECO:0000256" key="4">
    <source>
        <dbReference type="ARBA" id="ARBA00022679"/>
    </source>
</evidence>
<evidence type="ECO:0000256" key="5">
    <source>
        <dbReference type="ARBA" id="ARBA00022741"/>
    </source>
</evidence>
<name>A0ABV4KG11_9FLAO</name>
<dbReference type="Gene3D" id="1.20.5.1930">
    <property type="match status" value="1"/>
</dbReference>
<dbReference type="InterPro" id="IPR036890">
    <property type="entry name" value="HATPase_C_sf"/>
</dbReference>
<feature type="coiled-coil region" evidence="10">
    <location>
        <begin position="518"/>
        <end position="545"/>
    </location>
</feature>
<dbReference type="CDD" id="cd16917">
    <property type="entry name" value="HATPase_UhpB-NarQ-NarX-like"/>
    <property type="match status" value="1"/>
</dbReference>
<dbReference type="PROSITE" id="PS50005">
    <property type="entry name" value="TPR"/>
    <property type="match status" value="1"/>
</dbReference>
<keyword evidence="5" id="KW-0547">Nucleotide-binding</keyword>
<comment type="catalytic activity">
    <reaction evidence="1">
        <text>ATP + protein L-histidine = ADP + protein N-phospho-L-histidine.</text>
        <dbReference type="EC" id="2.7.13.3"/>
    </reaction>
</comment>
<keyword evidence="9" id="KW-0802">TPR repeat</keyword>
<dbReference type="InterPro" id="IPR011990">
    <property type="entry name" value="TPR-like_helical_dom_sf"/>
</dbReference>
<keyword evidence="4" id="KW-0808">Transferase</keyword>
<feature type="coiled-coil region" evidence="10">
    <location>
        <begin position="373"/>
        <end position="418"/>
    </location>
</feature>
<organism evidence="13 14">
    <name type="scientific">Flavobacterium frigidarium</name>
    <dbReference type="NCBI Taxonomy" id="99286"/>
    <lineage>
        <taxon>Bacteria</taxon>
        <taxon>Pseudomonadati</taxon>
        <taxon>Bacteroidota</taxon>
        <taxon>Flavobacteriia</taxon>
        <taxon>Flavobacteriales</taxon>
        <taxon>Flavobacteriaceae</taxon>
        <taxon>Flavobacterium</taxon>
    </lineage>
</organism>
<dbReference type="PANTHER" id="PTHR24421">
    <property type="entry name" value="NITRATE/NITRITE SENSOR PROTEIN NARX-RELATED"/>
    <property type="match status" value="1"/>
</dbReference>
<comment type="caution">
    <text evidence="13">The sequence shown here is derived from an EMBL/GenBank/DDBJ whole genome shotgun (WGS) entry which is preliminary data.</text>
</comment>
<dbReference type="RefSeq" id="WP_371570092.1">
    <property type="nucleotide sequence ID" value="NZ_JASMRN010000007.1"/>
</dbReference>
<dbReference type="SMART" id="SM00387">
    <property type="entry name" value="HATPase_c"/>
    <property type="match status" value="1"/>
</dbReference>
<keyword evidence="11" id="KW-1133">Transmembrane helix</keyword>
<keyword evidence="3" id="KW-0597">Phosphoprotein</keyword>
<gene>
    <name evidence="13" type="ORF">QO192_10105</name>
</gene>
<dbReference type="Pfam" id="PF13181">
    <property type="entry name" value="TPR_8"/>
    <property type="match status" value="1"/>
</dbReference>
<keyword evidence="7" id="KW-0067">ATP-binding</keyword>
<keyword evidence="6 13" id="KW-0418">Kinase</keyword>
<feature type="domain" description="Histidine kinase" evidence="12">
    <location>
        <begin position="590"/>
        <end position="677"/>
    </location>
</feature>
<feature type="transmembrane region" description="Helical" evidence="11">
    <location>
        <begin position="422"/>
        <end position="439"/>
    </location>
</feature>
<dbReference type="GO" id="GO:0016301">
    <property type="term" value="F:kinase activity"/>
    <property type="evidence" value="ECO:0007669"/>
    <property type="project" value="UniProtKB-KW"/>
</dbReference>
<evidence type="ECO:0000313" key="14">
    <source>
        <dbReference type="Proteomes" id="UP001568894"/>
    </source>
</evidence>
<dbReference type="InterPro" id="IPR011712">
    <property type="entry name" value="Sig_transdc_His_kin_sub3_dim/P"/>
</dbReference>
<accession>A0ABV4KG11</accession>
<evidence type="ECO:0000256" key="9">
    <source>
        <dbReference type="PROSITE-ProRule" id="PRU00339"/>
    </source>
</evidence>
<dbReference type="InterPro" id="IPR050482">
    <property type="entry name" value="Sensor_HK_TwoCompSys"/>
</dbReference>
<keyword evidence="14" id="KW-1185">Reference proteome</keyword>
<dbReference type="PROSITE" id="PS50109">
    <property type="entry name" value="HIS_KIN"/>
    <property type="match status" value="1"/>
</dbReference>
<keyword evidence="11" id="KW-0812">Transmembrane</keyword>
<dbReference type="SMART" id="SM00028">
    <property type="entry name" value="TPR"/>
    <property type="match status" value="4"/>
</dbReference>
<evidence type="ECO:0000256" key="7">
    <source>
        <dbReference type="ARBA" id="ARBA00022840"/>
    </source>
</evidence>
<dbReference type="PANTHER" id="PTHR24421:SF10">
    <property type="entry name" value="NITRATE_NITRITE SENSOR PROTEIN NARQ"/>
    <property type="match status" value="1"/>
</dbReference>
<evidence type="ECO:0000256" key="10">
    <source>
        <dbReference type="SAM" id="Coils"/>
    </source>
</evidence>
<dbReference type="Gene3D" id="3.30.565.10">
    <property type="entry name" value="Histidine kinase-like ATPase, C-terminal domain"/>
    <property type="match status" value="1"/>
</dbReference>
<evidence type="ECO:0000256" key="2">
    <source>
        <dbReference type="ARBA" id="ARBA00012438"/>
    </source>
</evidence>
<dbReference type="EMBL" id="JASMRN010000007">
    <property type="protein sequence ID" value="MEZ7515630.1"/>
    <property type="molecule type" value="Genomic_DNA"/>
</dbReference>
<evidence type="ECO:0000256" key="11">
    <source>
        <dbReference type="SAM" id="Phobius"/>
    </source>
</evidence>
<dbReference type="Pfam" id="PF02518">
    <property type="entry name" value="HATPase_c"/>
    <property type="match status" value="1"/>
</dbReference>
<dbReference type="InterPro" id="IPR005467">
    <property type="entry name" value="His_kinase_dom"/>
</dbReference>
<feature type="repeat" description="TPR" evidence="9">
    <location>
        <begin position="114"/>
        <end position="147"/>
    </location>
</feature>
<evidence type="ECO:0000313" key="13">
    <source>
        <dbReference type="EMBL" id="MEZ7515630.1"/>
    </source>
</evidence>
<protein>
    <recommendedName>
        <fullName evidence="2">histidine kinase</fullName>
        <ecNumber evidence="2">2.7.13.3</ecNumber>
    </recommendedName>
</protein>
<evidence type="ECO:0000256" key="8">
    <source>
        <dbReference type="ARBA" id="ARBA00023012"/>
    </source>
</evidence>
<dbReference type="EC" id="2.7.13.3" evidence="2"/>
<evidence type="ECO:0000256" key="1">
    <source>
        <dbReference type="ARBA" id="ARBA00000085"/>
    </source>
</evidence>
<dbReference type="Proteomes" id="UP001568894">
    <property type="component" value="Unassembled WGS sequence"/>
</dbReference>
<keyword evidence="10" id="KW-0175">Coiled coil</keyword>
<reference evidence="13 14" key="1">
    <citation type="submission" date="2023-05" db="EMBL/GenBank/DDBJ databases">
        <title>Adaptations of aquatic viruses from atmosphere-close ecosystems of the Central Arctic Ocean.</title>
        <authorList>
            <person name="Rahlff J."/>
            <person name="Holmfeldt K."/>
        </authorList>
    </citation>
    <scope>NUCLEOTIDE SEQUENCE [LARGE SCALE GENOMIC DNA]</scope>
    <source>
        <strain evidence="13 14">Arc14</strain>
    </source>
</reference>
<dbReference type="SUPFAM" id="SSF55874">
    <property type="entry name" value="ATPase domain of HSP90 chaperone/DNA topoisomerase II/histidine kinase"/>
    <property type="match status" value="1"/>
</dbReference>
<proteinExistence type="predicted"/>
<sequence length="678" mass="78204">MKKDYRFYLTLITLIICFGCSNKDNFESQTTIHDSLKTYFSSANDFNLPKKERLAYTKKALSIVSEQENDSIGRVNLFKVANRFYNIGEFNDYSHTVRVILQQSAKVMDTTSMAKAYNYLGDYYDSQSKIDSAFQFYYKAEKLYNEKGDKINLGRTLISKSSLLFRSGDFLASEQSVIKALRAVNDEKSAGNIRFEANNVLSLIHHELGDYETAILYNKKALAITESEVLHEEFQSKATIYNNLGFLYLTIKNYPAGKDYFEKGLAQENLKIQKPALYAMLVDNFAYSKFLLKDDKDVLDLFYKSLKMREDLDLKSGVFVNKVHLAEYFAAKKDSAKAVKYLKEALALARSTKVSRDILAALKELAIVEPENATAYNTEYIHLNEELQKAERKMGDKFTRIEYETDQLKNEYSDLETQNRNLVYLFVFILFVAFLFYIIQAQKTKNKELEYKHQQQISNEEIYNLMISQQSTIEINRVEEKKRVAQELHDGVLGRIFGVRMNLDSLNGFNDDMAVQQRNSYLSELKNIEQDIREISHDLSKEKSELINNFVAIIENLFEEQRKTYRTILTTTIDSAIKWETVANSVKINFYRIVQESLQNINKYAFADAINIKFIKENDHIVLTISDDGVGFDTKAKSKGIGLQNIYSRTKDCNGKIVIESNRKQGTIIIITAPIEKI</sequence>
<evidence type="ECO:0000259" key="12">
    <source>
        <dbReference type="PROSITE" id="PS50109"/>
    </source>
</evidence>
<evidence type="ECO:0000256" key="3">
    <source>
        <dbReference type="ARBA" id="ARBA00022553"/>
    </source>
</evidence>
<keyword evidence="8" id="KW-0902">Two-component regulatory system</keyword>
<dbReference type="InterPro" id="IPR003594">
    <property type="entry name" value="HATPase_dom"/>
</dbReference>
<dbReference type="Pfam" id="PF07730">
    <property type="entry name" value="HisKA_3"/>
    <property type="match status" value="1"/>
</dbReference>
<keyword evidence="11" id="KW-0472">Membrane</keyword>
<evidence type="ECO:0000256" key="6">
    <source>
        <dbReference type="ARBA" id="ARBA00022777"/>
    </source>
</evidence>
<dbReference type="SUPFAM" id="SSF48452">
    <property type="entry name" value="TPR-like"/>
    <property type="match status" value="2"/>
</dbReference>